<name>A0AA87YBM4_9BURK</name>
<dbReference type="Proteomes" id="UP000619512">
    <property type="component" value="Unassembled WGS sequence"/>
</dbReference>
<dbReference type="Pfam" id="PF07963">
    <property type="entry name" value="N_methyl"/>
    <property type="match status" value="1"/>
</dbReference>
<accession>A0AA87YBM4</accession>
<reference evidence="2" key="2">
    <citation type="submission" date="2022-12" db="EMBL/GenBank/DDBJ databases">
        <authorList>
            <person name="Sun Q."/>
            <person name="Kim S."/>
        </authorList>
    </citation>
    <scope>NUCLEOTIDE SEQUENCE</scope>
    <source>
        <strain evidence="2">KCTC 12344</strain>
    </source>
</reference>
<evidence type="ECO:0008006" key="4">
    <source>
        <dbReference type="Google" id="ProtNLM"/>
    </source>
</evidence>
<gene>
    <name evidence="2" type="ORF">GCM10007388_45230</name>
</gene>
<comment type="caution">
    <text evidence="2">The sequence shown here is derived from an EMBL/GenBank/DDBJ whole genome shotgun (WGS) entry which is preliminary data.</text>
</comment>
<evidence type="ECO:0000313" key="2">
    <source>
        <dbReference type="EMBL" id="GGZ06628.1"/>
    </source>
</evidence>
<dbReference type="NCBIfam" id="TIGR02532">
    <property type="entry name" value="IV_pilin_GFxxxE"/>
    <property type="match status" value="1"/>
</dbReference>
<feature type="transmembrane region" description="Helical" evidence="1">
    <location>
        <begin position="21"/>
        <end position="43"/>
    </location>
</feature>
<evidence type="ECO:0000256" key="1">
    <source>
        <dbReference type="SAM" id="Phobius"/>
    </source>
</evidence>
<reference evidence="2" key="1">
    <citation type="journal article" date="2014" name="Int. J. Syst. Evol. Microbiol.">
        <title>Complete genome sequence of Corynebacterium casei LMG S-19264T (=DSM 44701T), isolated from a smear-ripened cheese.</title>
        <authorList>
            <consortium name="US DOE Joint Genome Institute (JGI-PGF)"/>
            <person name="Walter F."/>
            <person name="Albersmeier A."/>
            <person name="Kalinowski J."/>
            <person name="Ruckert C."/>
        </authorList>
    </citation>
    <scope>NUCLEOTIDE SEQUENCE</scope>
    <source>
        <strain evidence="2">KCTC 12344</strain>
    </source>
</reference>
<dbReference type="Gene3D" id="3.30.700.10">
    <property type="entry name" value="Glycoprotein, Type 4 Pilin"/>
    <property type="match status" value="1"/>
</dbReference>
<keyword evidence="1" id="KW-1133">Transmembrane helix</keyword>
<dbReference type="SUPFAM" id="SSF54523">
    <property type="entry name" value="Pili subunits"/>
    <property type="match status" value="1"/>
</dbReference>
<dbReference type="InterPro" id="IPR012902">
    <property type="entry name" value="N_methyl_site"/>
</dbReference>
<dbReference type="AlphaFoldDB" id="A0AA87YBM4"/>
<keyword evidence="1" id="KW-0472">Membrane</keyword>
<sequence>MRKAIKQGSPATRLPGRRAGQFGFTLVELIMVIVIVGIIAAVMGPRFFSRTTFDASGYNNQMVALLRYGQKLAIAQNRNVFVRLNGNSVALCYNATCSAGARVLAPGSTNTASAATRQRCVDPATNVYDAGWACEGVPDGVAMTAAATFYFDAAGTPFASADAQPTLVSTFPDRLALSVTGAGVALTTAIEGGTGYVR</sequence>
<proteinExistence type="predicted"/>
<dbReference type="RefSeq" id="WP_229466427.1">
    <property type="nucleotide sequence ID" value="NZ_BMWW01000010.1"/>
</dbReference>
<dbReference type="EMBL" id="BMWW01000010">
    <property type="protein sequence ID" value="GGZ06628.1"/>
    <property type="molecule type" value="Genomic_DNA"/>
</dbReference>
<evidence type="ECO:0000313" key="3">
    <source>
        <dbReference type="Proteomes" id="UP000619512"/>
    </source>
</evidence>
<protein>
    <recommendedName>
        <fullName evidence="4">Prepilin-type N-terminal cleavage/methylation domain-containing protein</fullName>
    </recommendedName>
</protein>
<dbReference type="InterPro" id="IPR045584">
    <property type="entry name" value="Pilin-like"/>
</dbReference>
<keyword evidence="1" id="KW-0812">Transmembrane</keyword>
<organism evidence="2 3">
    <name type="scientific">Pseudoduganella plicata</name>
    <dbReference type="NCBI Taxonomy" id="321984"/>
    <lineage>
        <taxon>Bacteria</taxon>
        <taxon>Pseudomonadati</taxon>
        <taxon>Pseudomonadota</taxon>
        <taxon>Betaproteobacteria</taxon>
        <taxon>Burkholderiales</taxon>
        <taxon>Oxalobacteraceae</taxon>
        <taxon>Telluria group</taxon>
        <taxon>Pseudoduganella</taxon>
    </lineage>
</organism>